<dbReference type="AlphaFoldDB" id="A0A166XN50"/>
<feature type="domain" description="Amidohydrolase-related" evidence="2">
    <location>
        <begin position="138"/>
        <end position="382"/>
    </location>
</feature>
<dbReference type="SUPFAM" id="SSF51556">
    <property type="entry name" value="Metallo-dependent hydrolases"/>
    <property type="match status" value="1"/>
</dbReference>
<gene>
    <name evidence="3" type="ORF">N482_21050</name>
</gene>
<dbReference type="GO" id="GO:0016787">
    <property type="term" value="F:hydrolase activity"/>
    <property type="evidence" value="ECO:0007669"/>
    <property type="project" value="InterPro"/>
</dbReference>
<organism evidence="3 4">
    <name type="scientific">Pseudoalteromonas luteoviolacea NCIMB 1942</name>
    <dbReference type="NCBI Taxonomy" id="1365253"/>
    <lineage>
        <taxon>Bacteria</taxon>
        <taxon>Pseudomonadati</taxon>
        <taxon>Pseudomonadota</taxon>
        <taxon>Gammaproteobacteria</taxon>
        <taxon>Alteromonadales</taxon>
        <taxon>Pseudoalteromonadaceae</taxon>
        <taxon>Pseudoalteromonas</taxon>
    </lineage>
</organism>
<dbReference type="GO" id="GO:0005737">
    <property type="term" value="C:cytoplasm"/>
    <property type="evidence" value="ECO:0007669"/>
    <property type="project" value="TreeGrafter"/>
</dbReference>
<dbReference type="Pfam" id="PF04909">
    <property type="entry name" value="Amidohydro_2"/>
    <property type="match status" value="1"/>
</dbReference>
<protein>
    <recommendedName>
        <fullName evidence="2">Amidohydrolase-related domain-containing protein</fullName>
    </recommendedName>
</protein>
<dbReference type="GO" id="GO:0019748">
    <property type="term" value="P:secondary metabolic process"/>
    <property type="evidence" value="ECO:0007669"/>
    <property type="project" value="TreeGrafter"/>
</dbReference>
<keyword evidence="1" id="KW-0456">Lyase</keyword>
<dbReference type="InterPro" id="IPR006680">
    <property type="entry name" value="Amidohydro-rel"/>
</dbReference>
<accession>A0A166XN50</accession>
<dbReference type="GO" id="GO:0016831">
    <property type="term" value="F:carboxy-lyase activity"/>
    <property type="evidence" value="ECO:0007669"/>
    <property type="project" value="InterPro"/>
</dbReference>
<dbReference type="Proteomes" id="UP000076587">
    <property type="component" value="Unassembled WGS sequence"/>
</dbReference>
<dbReference type="EMBL" id="AUXT01000221">
    <property type="protein sequence ID" value="KZN40619.1"/>
    <property type="molecule type" value="Genomic_DNA"/>
</dbReference>
<proteinExistence type="predicted"/>
<reference evidence="3 4" key="1">
    <citation type="submission" date="2013-07" db="EMBL/GenBank/DDBJ databases">
        <title>Comparative Genomic and Metabolomic Analysis of Twelve Strains of Pseudoalteromonas luteoviolacea.</title>
        <authorList>
            <person name="Vynne N.G."/>
            <person name="Mansson M."/>
            <person name="Gram L."/>
        </authorList>
    </citation>
    <scope>NUCLEOTIDE SEQUENCE [LARGE SCALE GENOMIC DNA]</scope>
    <source>
        <strain evidence="3 4">NCIMB 1942</strain>
    </source>
</reference>
<dbReference type="PATRIC" id="fig|1365253.3.peg.5173"/>
<dbReference type="Gene3D" id="3.20.20.140">
    <property type="entry name" value="Metal-dependent hydrolases"/>
    <property type="match status" value="1"/>
</dbReference>
<evidence type="ECO:0000313" key="4">
    <source>
        <dbReference type="Proteomes" id="UP000076587"/>
    </source>
</evidence>
<evidence type="ECO:0000313" key="3">
    <source>
        <dbReference type="EMBL" id="KZN40619.1"/>
    </source>
</evidence>
<name>A0A166XN50_9GAMM</name>
<evidence type="ECO:0000259" key="2">
    <source>
        <dbReference type="Pfam" id="PF04909"/>
    </source>
</evidence>
<dbReference type="PANTHER" id="PTHR21240:SF28">
    <property type="entry name" value="ISO-OROTATE DECARBOXYLASE (EUROFUNG)"/>
    <property type="match status" value="1"/>
</dbReference>
<dbReference type="OrthoDB" id="8617321at2"/>
<evidence type="ECO:0000256" key="1">
    <source>
        <dbReference type="ARBA" id="ARBA00023239"/>
    </source>
</evidence>
<dbReference type="InterPro" id="IPR032465">
    <property type="entry name" value="ACMSD"/>
</dbReference>
<dbReference type="PANTHER" id="PTHR21240">
    <property type="entry name" value="2-AMINO-3-CARBOXYLMUCONATE-6-SEMIALDEHYDE DECARBOXYLASE"/>
    <property type="match status" value="1"/>
</dbReference>
<comment type="caution">
    <text evidence="3">The sequence shown here is derived from an EMBL/GenBank/DDBJ whole genome shotgun (WGS) entry which is preliminary data.</text>
</comment>
<dbReference type="RefSeq" id="WP_063379380.1">
    <property type="nucleotide sequence ID" value="NZ_AUXT01000221.1"/>
</dbReference>
<sequence>MTQKVHDSDRHVTECPSLWKNYLTKSVFEQCPVELVHDDEKKAKDRMDKFGARAAVPLPPAYYVNGKPALSNWDLSHQVESAYKSGRSQSNRNLAKNAEGQLEAMQSEQVTSASLFPTFATFIINNENVPNHISVEFAKAYNRWILDYCQDASNQLDPVAKISRADSTTLVEQVELALSQGFRSVTIRPEVIAGKAIHHDDYKAFWHACAANDLPVSFHGGTHAHLNTCGTERYTDHFSLHACSHAFEAQKAFISLVGSGILASNPKLKIAFLEAGCSWLPNLLFRLDNLCAQEFKNITNQSMKMLPSEYFKRNCWVGVELDEPSINDVISLVGADKLLYGTDFPHPDHHESNPVNSKLLQSLTYEQQQQLLYKNAEQFFNFKSNIN</sequence>
<dbReference type="InterPro" id="IPR032466">
    <property type="entry name" value="Metal_Hydrolase"/>
</dbReference>